<comment type="similarity">
    <text evidence="3">Belongs to the RxLR effector family.</text>
</comment>
<evidence type="ECO:0000256" key="5">
    <source>
        <dbReference type="ARBA" id="ARBA00022729"/>
    </source>
</evidence>
<evidence type="ECO:0000313" key="9">
    <source>
        <dbReference type="EMBL" id="KUG00055.1"/>
    </source>
</evidence>
<dbReference type="GO" id="GO:0043657">
    <property type="term" value="C:host cell"/>
    <property type="evidence" value="ECO:0007669"/>
    <property type="project" value="UniProtKB-SubCell"/>
</dbReference>
<evidence type="ECO:0000259" key="8">
    <source>
        <dbReference type="Pfam" id="PF22748"/>
    </source>
</evidence>
<evidence type="ECO:0000256" key="2">
    <source>
        <dbReference type="ARBA" id="ARBA00004613"/>
    </source>
</evidence>
<protein>
    <recommendedName>
        <fullName evidence="8">RxLR effector PexRD54 WY domain-containing protein</fullName>
    </recommendedName>
</protein>
<dbReference type="Pfam" id="PF22748">
    <property type="entry name" value="PexRD54_WY"/>
    <property type="match status" value="1"/>
</dbReference>
<dbReference type="GO" id="GO:0005576">
    <property type="term" value="C:extracellular region"/>
    <property type="evidence" value="ECO:0007669"/>
    <property type="project" value="UniProtKB-SubCell"/>
</dbReference>
<proteinExistence type="inferred from homology"/>
<feature type="chain" id="PRO_5006941952" description="RxLR effector PexRD54 WY domain-containing protein" evidence="7">
    <location>
        <begin position="21"/>
        <end position="502"/>
    </location>
</feature>
<organism evidence="9 10">
    <name type="scientific">Phytophthora nicotianae</name>
    <name type="common">Potato buckeye rot agent</name>
    <name type="synonym">Phytophthora parasitica</name>
    <dbReference type="NCBI Taxonomy" id="4792"/>
    <lineage>
        <taxon>Eukaryota</taxon>
        <taxon>Sar</taxon>
        <taxon>Stramenopiles</taxon>
        <taxon>Oomycota</taxon>
        <taxon>Peronosporomycetes</taxon>
        <taxon>Peronosporales</taxon>
        <taxon>Peronosporaceae</taxon>
        <taxon>Phytophthora</taxon>
    </lineage>
</organism>
<evidence type="ECO:0000256" key="6">
    <source>
        <dbReference type="ARBA" id="ARBA00023026"/>
    </source>
</evidence>
<comment type="caution">
    <text evidence="9">The sequence shown here is derived from an EMBL/GenBank/DDBJ whole genome shotgun (WGS) entry which is preliminary data.</text>
</comment>
<accession>A0A0W8DUF9</accession>
<feature type="signal peptide" evidence="7">
    <location>
        <begin position="1"/>
        <end position="20"/>
    </location>
</feature>
<gene>
    <name evidence="9" type="ORF">AM587_10006125</name>
</gene>
<dbReference type="Proteomes" id="UP000052943">
    <property type="component" value="Unassembled WGS sequence"/>
</dbReference>
<dbReference type="STRING" id="4790.A0A0W8DUF9"/>
<comment type="subcellular location">
    <subcellularLocation>
        <location evidence="1">Host cell</location>
    </subcellularLocation>
    <subcellularLocation>
        <location evidence="2">Secreted</location>
    </subcellularLocation>
</comment>
<dbReference type="AlphaFoldDB" id="A0A0W8DUF9"/>
<keyword evidence="4" id="KW-0964">Secreted</keyword>
<evidence type="ECO:0000256" key="4">
    <source>
        <dbReference type="ARBA" id="ARBA00022525"/>
    </source>
</evidence>
<dbReference type="InterPro" id="IPR054463">
    <property type="entry name" value="PexRD54_WY"/>
</dbReference>
<dbReference type="OrthoDB" id="92548at2759"/>
<dbReference type="EMBL" id="LNFO01000805">
    <property type="protein sequence ID" value="KUG00055.1"/>
    <property type="molecule type" value="Genomic_DNA"/>
</dbReference>
<evidence type="ECO:0000256" key="1">
    <source>
        <dbReference type="ARBA" id="ARBA00004340"/>
    </source>
</evidence>
<evidence type="ECO:0000256" key="7">
    <source>
        <dbReference type="SAM" id="SignalP"/>
    </source>
</evidence>
<evidence type="ECO:0000313" key="10">
    <source>
        <dbReference type="Proteomes" id="UP000052943"/>
    </source>
</evidence>
<evidence type="ECO:0000256" key="3">
    <source>
        <dbReference type="ARBA" id="ARBA00010400"/>
    </source>
</evidence>
<reference evidence="9 10" key="1">
    <citation type="submission" date="2015-11" db="EMBL/GenBank/DDBJ databases">
        <title>Genomes and virulence difference between two physiological races of Phytophthora nicotianae.</title>
        <authorList>
            <person name="Liu H."/>
            <person name="Ma X."/>
            <person name="Yu H."/>
            <person name="Fang D."/>
            <person name="Li Y."/>
            <person name="Wang X."/>
            <person name="Wang W."/>
            <person name="Dong Y."/>
            <person name="Xiao B."/>
        </authorList>
    </citation>
    <scope>NUCLEOTIDE SEQUENCE [LARGE SCALE GENOMIC DNA]</scope>
    <source>
        <strain evidence="10">race 0</strain>
    </source>
</reference>
<keyword evidence="6" id="KW-0843">Virulence</keyword>
<keyword evidence="5 7" id="KW-0732">Signal</keyword>
<name>A0A0W8DUF9_PHYNI</name>
<sequence>MHYNVARVLAIVAFVATVVAASAATESRKTTPDTRAWSHSFHDDVYLRRDLRAHRHANEERAVSASTVENVLKSTVSADQLKAGIARGDTMNSVIKALQLQKVGDALLDSAQLTALIKYLKLFNEANPTKKTTLVATLTAHYGNQGLAKIIEAGQQVPKTARMANRLQTEQVQLWMGQGKTPEQVFGLLKLNKFWPLSWISSDLFNRPGLATWVKYLDDFNDANPDKKTTLISILSSRYSDKALANMLIQANKAQSTSSIAKRIQAEQTQLWLKHGKKPEDIFTMLQLEKAGGTLFENPLFSAWIKYADDFRLLYKTKLATMSTLMSHYSDEALARMIMAGYEAPSTANIAKRLESELQRDWLLAKQYPYDVFIMMNLDRTLDNVFENPLFRIWYNYGHYVTTMNLGSKWNPAAALTRIYGGSTNLADVLLAAEKVPSTKAIAMEILNWQVTLWLHRLMYPERVYSLLRVRESAVGDASRFLYREYIEAYREVMHLLSRNTR</sequence>
<feature type="domain" description="RxLR effector PexRD54 WY" evidence="8">
    <location>
        <begin position="267"/>
        <end position="307"/>
    </location>
</feature>